<evidence type="ECO:0000313" key="7">
    <source>
        <dbReference type="Proteomes" id="UP001280156"/>
    </source>
</evidence>
<dbReference type="SUPFAM" id="SSF46785">
    <property type="entry name" value="Winged helix' DNA-binding domain"/>
    <property type="match status" value="1"/>
</dbReference>
<keyword evidence="7" id="KW-1185">Reference proteome</keyword>
<evidence type="ECO:0000313" key="6">
    <source>
        <dbReference type="EMBL" id="MDX8486009.1"/>
    </source>
</evidence>
<dbReference type="PANTHER" id="PTHR30537:SF5">
    <property type="entry name" value="HTH-TYPE TRANSCRIPTIONAL ACTIVATOR TTDR-RELATED"/>
    <property type="match status" value="1"/>
</dbReference>
<protein>
    <submittedName>
        <fullName evidence="6">LysR family transcriptional regulator</fullName>
    </submittedName>
</protein>
<evidence type="ECO:0000256" key="2">
    <source>
        <dbReference type="ARBA" id="ARBA00023015"/>
    </source>
</evidence>
<comment type="similarity">
    <text evidence="1">Belongs to the LysR transcriptional regulatory family.</text>
</comment>
<gene>
    <name evidence="6" type="ORF">RFM52_12445</name>
</gene>
<dbReference type="Pfam" id="PF00126">
    <property type="entry name" value="HTH_1"/>
    <property type="match status" value="1"/>
</dbReference>
<sequence>MISTDDLTFFHVLATAPSLAEAARRLDVTPPAVTQRLRALESRVGVKLIERTSRGLSLTDEGELVASEGATIIAAVDDLSERLASRTSQVRGHLRVAAPYGFGRRYIAPIVQAFAGKHPAVSVTLELFDSPIRQMSESWDIVVHIGSLPESDRLVTTLAPNQRVLCASPSYLQHSLPILKPDDLVLHRCLALRENNEDVTLWRFAHSKQGNTTVRVKPSMSSNDGEIVRDWALAGLGVMVRSEWDVADDLAAARLQAILPCWSLPQADVVALLHARHGRSSRTNKFLQALRDSLNSPPWRR</sequence>
<evidence type="ECO:0000256" key="1">
    <source>
        <dbReference type="ARBA" id="ARBA00009437"/>
    </source>
</evidence>
<dbReference type="PANTHER" id="PTHR30537">
    <property type="entry name" value="HTH-TYPE TRANSCRIPTIONAL REGULATOR"/>
    <property type="match status" value="1"/>
</dbReference>
<dbReference type="EMBL" id="JAVIIV010000006">
    <property type="protein sequence ID" value="MDX8486009.1"/>
    <property type="molecule type" value="Genomic_DNA"/>
</dbReference>
<dbReference type="Gene3D" id="3.40.190.290">
    <property type="match status" value="1"/>
</dbReference>
<dbReference type="InterPro" id="IPR058163">
    <property type="entry name" value="LysR-type_TF_proteobact-type"/>
</dbReference>
<dbReference type="RefSeq" id="WP_320293655.1">
    <property type="nucleotide sequence ID" value="NZ_JAVIIU010000001.1"/>
</dbReference>
<dbReference type="Pfam" id="PF03466">
    <property type="entry name" value="LysR_substrate"/>
    <property type="match status" value="1"/>
</dbReference>
<evidence type="ECO:0000256" key="4">
    <source>
        <dbReference type="ARBA" id="ARBA00023163"/>
    </source>
</evidence>
<dbReference type="SUPFAM" id="SSF53850">
    <property type="entry name" value="Periplasmic binding protein-like II"/>
    <property type="match status" value="1"/>
</dbReference>
<accession>A0ABU4YJA3</accession>
<dbReference type="PROSITE" id="PS50931">
    <property type="entry name" value="HTH_LYSR"/>
    <property type="match status" value="1"/>
</dbReference>
<dbReference type="InterPro" id="IPR036388">
    <property type="entry name" value="WH-like_DNA-bd_sf"/>
</dbReference>
<reference evidence="6 7" key="1">
    <citation type="submission" date="2023-08" db="EMBL/GenBank/DDBJ databases">
        <title>Implementing the SeqCode for naming new Mesorhizobium species isolated from Vachellia karroo root nodules.</title>
        <authorList>
            <person name="Van Lill M."/>
        </authorList>
    </citation>
    <scope>NUCLEOTIDE SEQUENCE [LARGE SCALE GENOMIC DNA]</scope>
    <source>
        <strain evidence="6 7">VK2B</strain>
    </source>
</reference>
<proteinExistence type="inferred from homology"/>
<dbReference type="InterPro" id="IPR000847">
    <property type="entry name" value="LysR_HTH_N"/>
</dbReference>
<dbReference type="Gene3D" id="1.10.10.10">
    <property type="entry name" value="Winged helix-like DNA-binding domain superfamily/Winged helix DNA-binding domain"/>
    <property type="match status" value="1"/>
</dbReference>
<dbReference type="InterPro" id="IPR036390">
    <property type="entry name" value="WH_DNA-bd_sf"/>
</dbReference>
<keyword evidence="4" id="KW-0804">Transcription</keyword>
<organism evidence="6 7">
    <name type="scientific">Mesorhizobium humile</name>
    <dbReference type="NCBI Taxonomy" id="3072313"/>
    <lineage>
        <taxon>Bacteria</taxon>
        <taxon>Pseudomonadati</taxon>
        <taxon>Pseudomonadota</taxon>
        <taxon>Alphaproteobacteria</taxon>
        <taxon>Hyphomicrobiales</taxon>
        <taxon>Phyllobacteriaceae</taxon>
        <taxon>Mesorhizobium</taxon>
    </lineage>
</organism>
<dbReference type="PRINTS" id="PR00039">
    <property type="entry name" value="HTHLYSR"/>
</dbReference>
<comment type="caution">
    <text evidence="6">The sequence shown here is derived from an EMBL/GenBank/DDBJ whole genome shotgun (WGS) entry which is preliminary data.</text>
</comment>
<name>A0ABU4YJA3_9HYPH</name>
<keyword evidence="2" id="KW-0805">Transcription regulation</keyword>
<feature type="domain" description="HTH lysR-type" evidence="5">
    <location>
        <begin position="2"/>
        <end position="59"/>
    </location>
</feature>
<dbReference type="InterPro" id="IPR005119">
    <property type="entry name" value="LysR_subst-bd"/>
</dbReference>
<evidence type="ECO:0000256" key="3">
    <source>
        <dbReference type="ARBA" id="ARBA00023125"/>
    </source>
</evidence>
<keyword evidence="3" id="KW-0238">DNA-binding</keyword>
<dbReference type="Proteomes" id="UP001280156">
    <property type="component" value="Unassembled WGS sequence"/>
</dbReference>
<evidence type="ECO:0000259" key="5">
    <source>
        <dbReference type="PROSITE" id="PS50931"/>
    </source>
</evidence>